<protein>
    <recommendedName>
        <fullName evidence="9">Armadillo-type protein</fullName>
    </recommendedName>
</protein>
<dbReference type="GO" id="GO:0005634">
    <property type="term" value="C:nucleus"/>
    <property type="evidence" value="ECO:0007669"/>
    <property type="project" value="UniProtKB-SubCell"/>
</dbReference>
<gene>
    <name evidence="7" type="ORF">BCR37DRAFT_378936</name>
</gene>
<organism evidence="7 8">
    <name type="scientific">Protomyces lactucae-debilis</name>
    <dbReference type="NCBI Taxonomy" id="2754530"/>
    <lineage>
        <taxon>Eukaryota</taxon>
        <taxon>Fungi</taxon>
        <taxon>Dikarya</taxon>
        <taxon>Ascomycota</taxon>
        <taxon>Taphrinomycotina</taxon>
        <taxon>Taphrinomycetes</taxon>
        <taxon>Taphrinales</taxon>
        <taxon>Protomycetaceae</taxon>
        <taxon>Protomyces</taxon>
    </lineage>
</organism>
<dbReference type="STRING" id="56484.A0A1Y2FIZ6"/>
<dbReference type="RefSeq" id="XP_040726215.1">
    <property type="nucleotide sequence ID" value="XM_040869153.1"/>
</dbReference>
<dbReference type="InterPro" id="IPR011989">
    <property type="entry name" value="ARM-like"/>
</dbReference>
<dbReference type="AlphaFoldDB" id="A0A1Y2FIZ6"/>
<keyword evidence="4" id="KW-0539">Nucleus</keyword>
<dbReference type="OrthoDB" id="200660at2759"/>
<comment type="caution">
    <text evidence="7">The sequence shown here is derived from an EMBL/GenBank/DDBJ whole genome shotgun (WGS) entry which is preliminary data.</text>
</comment>
<comment type="subcellular location">
    <subcellularLocation>
        <location evidence="1">Nucleus</location>
    </subcellularLocation>
</comment>
<evidence type="ECO:0000256" key="5">
    <source>
        <dbReference type="ARBA" id="ARBA00023306"/>
    </source>
</evidence>
<keyword evidence="3" id="KW-0498">Mitosis</keyword>
<evidence type="ECO:0000313" key="8">
    <source>
        <dbReference type="Proteomes" id="UP000193685"/>
    </source>
</evidence>
<dbReference type="PANTHER" id="PTHR12663:SF0">
    <property type="entry name" value="PRECOCIOUS DISSOCIATION OF SISTERS 5, ISOFORM A"/>
    <property type="match status" value="1"/>
</dbReference>
<dbReference type="Proteomes" id="UP000193685">
    <property type="component" value="Unassembled WGS sequence"/>
</dbReference>
<dbReference type="Pfam" id="PF20168">
    <property type="entry name" value="PDS5"/>
    <property type="match status" value="1"/>
</dbReference>
<feature type="region of interest" description="Disordered" evidence="6">
    <location>
        <begin position="1163"/>
        <end position="1215"/>
    </location>
</feature>
<evidence type="ECO:0000256" key="2">
    <source>
        <dbReference type="ARBA" id="ARBA00022618"/>
    </source>
</evidence>
<evidence type="ECO:0000256" key="3">
    <source>
        <dbReference type="ARBA" id="ARBA00022776"/>
    </source>
</evidence>
<evidence type="ECO:0008006" key="9">
    <source>
        <dbReference type="Google" id="ProtNLM"/>
    </source>
</evidence>
<dbReference type="OMA" id="YPPAYNM"/>
<dbReference type="GO" id="GO:0006281">
    <property type="term" value="P:DNA repair"/>
    <property type="evidence" value="ECO:0007669"/>
    <property type="project" value="TreeGrafter"/>
</dbReference>
<dbReference type="GO" id="GO:0000785">
    <property type="term" value="C:chromatin"/>
    <property type="evidence" value="ECO:0007669"/>
    <property type="project" value="TreeGrafter"/>
</dbReference>
<dbReference type="InterPro" id="IPR039776">
    <property type="entry name" value="Pds5"/>
</dbReference>
<proteinExistence type="predicted"/>
<keyword evidence="8" id="KW-1185">Reference proteome</keyword>
<dbReference type="EMBL" id="MCFI01000007">
    <property type="protein sequence ID" value="ORY83920.1"/>
    <property type="molecule type" value="Genomic_DNA"/>
</dbReference>
<keyword evidence="5" id="KW-0131">Cell cycle</keyword>
<accession>A0A1Y2FIZ6</accession>
<sequence>MARSKLKAELAWNQVKSLNVGELLKKVKTLATQLAELNQDQISLDTLRPLAAQFATGELLQHKNKGVTAYAACCVADILRLSAPDAPFSQTQLKPVFECFIKQLKGLHDPEGPYYPQYYYLLESLATVESIVLVCDLPEKSEALVADFFEALFATIREDQRKNTEAHMISIMSQLVNEAPIVPESVITLLLDQFRQSEVSKKRTFSKARASREVAAAVMNNCADRLQRNVCQHFTEVICEAAKRENDADNKIESLHRVHDLVLELFRFAPTTLQNVIPQLESELNVENTECRIVATATINAMLSSLNGMLVLTQYPSTFKSWTSRRNDKSAQVRTTWVKGVGQILHSAPGASRITEVEKVCIDGLMTKFIDLDEKVRSAACEVVGEMPYSVAKERLTAAVLAQFAIRCRDKKHATQAVGFSTISKLLHSALPDIAGGSRLAKDKFGPLVNDLLHCMYINDLEVSAMLEEGLLDSVLDVVNDDDHSRCLRLMEMVSLADDRARKALFVIIGTRQLRNSQLLFKYIQICDKYNGGVMEKNREQILMLQSQVHNALAAQFADSHAAAEDLLQFARLNDRRYYKLIHVCIDPSSDHRAICKAYCEFKSRIGKTSSRMAATMITILRRSAFLVLNRSIMPGIYTAATSRASYHALAAQELLKVITNSHSSIYRAYLEPIIEDIKAEGVSTALDNLRAFAKFARSNEDALPEDPDFAKVLKRIVLEGPVAHVKQAVTILCSMQSRDVVAIDLSQIIMSNLVYGEDNLLQSLSALAQLSLMAAQPIEKWANDISAFCLKELLLKSRTQVDDDADQEWVGDDALEDECKAKCLAIKILGNRLRAFNAAETAAEIARPVFKALRSIVDNAGEVVPDSNTPRHHRSRIRLEAARMIIKLAQFPVYEKLLGARDFNSFALFAQDLEYHVRTAFLNRLQKSLVAGKLSPRFHVILFLAAHDPDVALQHQATQWAKNIAHNHRNQEYLMESMLPRLVHLLAHHPDFAVDDRDDSDLLNFAVYFSFYFDAIVTEESLTLVYHYAQRLKQVADAISEDNSEVGTLFLSDVANLQGLHILSDVAEAVFAAKAEHNSWPLHAYPKKLKLPTDLFCALRSTVEAAKTQTNSFISGELRDAIRNKVARLTRPRMATSSHQTATLSSPAKVAKINKRSTQVEAKTEAKVSKRHKPALPGTLAASAGRRTSGRVKASVAYAESDRKESDLLSAASD</sequence>
<evidence type="ECO:0000256" key="1">
    <source>
        <dbReference type="ARBA" id="ARBA00004123"/>
    </source>
</evidence>
<dbReference type="CDD" id="cd19953">
    <property type="entry name" value="PDS5"/>
    <property type="match status" value="1"/>
</dbReference>
<keyword evidence="2" id="KW-0132">Cell division</keyword>
<dbReference type="GO" id="GO:0051301">
    <property type="term" value="P:cell division"/>
    <property type="evidence" value="ECO:0007669"/>
    <property type="project" value="UniProtKB-KW"/>
</dbReference>
<dbReference type="GeneID" id="63785752"/>
<reference evidence="7 8" key="1">
    <citation type="submission" date="2016-07" db="EMBL/GenBank/DDBJ databases">
        <title>Pervasive Adenine N6-methylation of Active Genes in Fungi.</title>
        <authorList>
            <consortium name="DOE Joint Genome Institute"/>
            <person name="Mondo S.J."/>
            <person name="Dannebaum R.O."/>
            <person name="Kuo R.C."/>
            <person name="Labutti K."/>
            <person name="Haridas S."/>
            <person name="Kuo A."/>
            <person name="Salamov A."/>
            <person name="Ahrendt S.R."/>
            <person name="Lipzen A."/>
            <person name="Sullivan W."/>
            <person name="Andreopoulos W.B."/>
            <person name="Clum A."/>
            <person name="Lindquist E."/>
            <person name="Daum C."/>
            <person name="Ramamoorthy G.K."/>
            <person name="Gryganskyi A."/>
            <person name="Culley D."/>
            <person name="Magnuson J.K."/>
            <person name="James T.Y."/>
            <person name="O'Malley M.A."/>
            <person name="Stajich J.E."/>
            <person name="Spatafora J.W."/>
            <person name="Visel A."/>
            <person name="Grigoriev I.V."/>
        </authorList>
    </citation>
    <scope>NUCLEOTIDE SEQUENCE [LARGE SCALE GENOMIC DNA]</scope>
    <source>
        <strain evidence="7 8">12-1054</strain>
    </source>
</reference>
<name>A0A1Y2FIZ6_PROLT</name>
<dbReference type="PANTHER" id="PTHR12663">
    <property type="entry name" value="ANDROGEN INDUCED INHIBITOR OF PROLIFERATION AS3 / PDS5-RELATED"/>
    <property type="match status" value="1"/>
</dbReference>
<dbReference type="GO" id="GO:0007064">
    <property type="term" value="P:mitotic sister chromatid cohesion"/>
    <property type="evidence" value="ECO:0007669"/>
    <property type="project" value="InterPro"/>
</dbReference>
<dbReference type="SUPFAM" id="SSF48371">
    <property type="entry name" value="ARM repeat"/>
    <property type="match status" value="1"/>
</dbReference>
<evidence type="ECO:0000256" key="4">
    <source>
        <dbReference type="ARBA" id="ARBA00023242"/>
    </source>
</evidence>
<dbReference type="InterPro" id="IPR016024">
    <property type="entry name" value="ARM-type_fold"/>
</dbReference>
<dbReference type="Gene3D" id="1.25.10.10">
    <property type="entry name" value="Leucine-rich Repeat Variant"/>
    <property type="match status" value="1"/>
</dbReference>
<evidence type="ECO:0000313" key="7">
    <source>
        <dbReference type="EMBL" id="ORY83920.1"/>
    </source>
</evidence>
<evidence type="ECO:0000256" key="6">
    <source>
        <dbReference type="SAM" id="MobiDB-lite"/>
    </source>
</evidence>